<evidence type="ECO:0000313" key="2">
    <source>
        <dbReference type="Proteomes" id="UP000727407"/>
    </source>
</evidence>
<protein>
    <submittedName>
        <fullName evidence="1">Uncharacterized protein</fullName>
    </submittedName>
</protein>
<feature type="non-terminal residue" evidence="1">
    <location>
        <position position="55"/>
    </location>
</feature>
<organism evidence="1 2">
    <name type="scientific">Clarias magur</name>
    <name type="common">Asian catfish</name>
    <name type="synonym">Macropteronotus magur</name>
    <dbReference type="NCBI Taxonomy" id="1594786"/>
    <lineage>
        <taxon>Eukaryota</taxon>
        <taxon>Metazoa</taxon>
        <taxon>Chordata</taxon>
        <taxon>Craniata</taxon>
        <taxon>Vertebrata</taxon>
        <taxon>Euteleostomi</taxon>
        <taxon>Actinopterygii</taxon>
        <taxon>Neopterygii</taxon>
        <taxon>Teleostei</taxon>
        <taxon>Ostariophysi</taxon>
        <taxon>Siluriformes</taxon>
        <taxon>Clariidae</taxon>
        <taxon>Clarias</taxon>
    </lineage>
</organism>
<keyword evidence="2" id="KW-1185">Reference proteome</keyword>
<dbReference type="AlphaFoldDB" id="A0A8J4X7T1"/>
<dbReference type="Proteomes" id="UP000727407">
    <property type="component" value="Unassembled WGS sequence"/>
</dbReference>
<proteinExistence type="predicted"/>
<dbReference type="OrthoDB" id="6119988at2759"/>
<comment type="caution">
    <text evidence="1">The sequence shown here is derived from an EMBL/GenBank/DDBJ whole genome shotgun (WGS) entry which is preliminary data.</text>
</comment>
<reference evidence="1" key="1">
    <citation type="submission" date="2020-07" db="EMBL/GenBank/DDBJ databases">
        <title>Clarias magur genome sequencing, assembly and annotation.</title>
        <authorList>
            <person name="Kushwaha B."/>
            <person name="Kumar R."/>
            <person name="Das P."/>
            <person name="Joshi C.G."/>
            <person name="Kumar D."/>
            <person name="Nagpure N.S."/>
            <person name="Pandey M."/>
            <person name="Agarwal S."/>
            <person name="Srivastava S."/>
            <person name="Singh M."/>
            <person name="Sahoo L."/>
            <person name="Jayasankar P."/>
            <person name="Meher P.K."/>
            <person name="Koringa P.G."/>
            <person name="Iquebal M.A."/>
            <person name="Das S.P."/>
            <person name="Bit A."/>
            <person name="Patnaik S."/>
            <person name="Patel N."/>
            <person name="Shah T.M."/>
            <person name="Hinsu A."/>
            <person name="Jena J.K."/>
        </authorList>
    </citation>
    <scope>NUCLEOTIDE SEQUENCE</scope>
    <source>
        <strain evidence="1">CIFAMagur01</strain>
        <tissue evidence="1">Testis</tissue>
    </source>
</reference>
<name>A0A8J4X7T1_CLAMG</name>
<dbReference type="EMBL" id="QNUK01001232">
    <property type="protein sequence ID" value="KAF5885573.1"/>
    <property type="molecule type" value="Genomic_DNA"/>
</dbReference>
<accession>A0A8J4X7T1</accession>
<evidence type="ECO:0000313" key="1">
    <source>
        <dbReference type="EMBL" id="KAF5885573.1"/>
    </source>
</evidence>
<gene>
    <name evidence="1" type="ORF">DAT39_022691</name>
</gene>
<feature type="non-terminal residue" evidence="1">
    <location>
        <position position="1"/>
    </location>
</feature>
<sequence>VMCTLPEDYTCHVPVAECATCEDQCTHRCDVACDEDVFSLCVHIRAQHHLRLPKE</sequence>